<comment type="caution">
    <text evidence="1">The sequence shown here is derived from an EMBL/GenBank/DDBJ whole genome shotgun (WGS) entry which is preliminary data.</text>
</comment>
<protein>
    <recommendedName>
        <fullName evidence="3">Acetyltransferase</fullName>
    </recommendedName>
</protein>
<accession>A0A941DQ68</accession>
<name>A0A941DQ68_9BURK</name>
<dbReference type="SUPFAM" id="SSF64182">
    <property type="entry name" value="DHH phosphoesterases"/>
    <property type="match status" value="1"/>
</dbReference>
<organism evidence="1 2">
    <name type="scientific">Undibacterium luofuense</name>
    <dbReference type="NCBI Taxonomy" id="2828733"/>
    <lineage>
        <taxon>Bacteria</taxon>
        <taxon>Pseudomonadati</taxon>
        <taxon>Pseudomonadota</taxon>
        <taxon>Betaproteobacteria</taxon>
        <taxon>Burkholderiales</taxon>
        <taxon>Oxalobacteraceae</taxon>
        <taxon>Undibacterium</taxon>
    </lineage>
</organism>
<evidence type="ECO:0008006" key="3">
    <source>
        <dbReference type="Google" id="ProtNLM"/>
    </source>
</evidence>
<dbReference type="RefSeq" id="WP_212689295.1">
    <property type="nucleotide sequence ID" value="NZ_JAGSPN010000017.1"/>
</dbReference>
<keyword evidence="2" id="KW-1185">Reference proteome</keyword>
<sequence length="325" mass="36159">MSLTASGRDIDVFNGDADGICAVHMWRMAFPADAELVTGAKRDISLLKNLNAASGDNITVFDISFDQNVPSIRRLLDAGAAITYFDHHSASNRFEHPRLSLHWDEHPKVCSSILVNNALEGRYPEWAIVAAYGDNLNDVARKWAEKIELTEHQSGQLCELGKLLNYNAYGESLADLHFHPALLYAEVSQYKDPFHMIDEASAFRTLQRGYHSDRLYLNSLNPAETGKDAILYVLPDQSWARRISGEFANQLTADHPLKSCAVIVPKANSAFVVSIRSAKPDQLPANIFCERFETGGGRRGAGGINVLPTSELDHFVRQFFQYFSG</sequence>
<evidence type="ECO:0000313" key="2">
    <source>
        <dbReference type="Proteomes" id="UP000680067"/>
    </source>
</evidence>
<gene>
    <name evidence="1" type="ORF">KDM89_17885</name>
</gene>
<dbReference type="InterPro" id="IPR038763">
    <property type="entry name" value="DHH_sf"/>
</dbReference>
<dbReference type="Proteomes" id="UP000680067">
    <property type="component" value="Unassembled WGS sequence"/>
</dbReference>
<reference evidence="1" key="1">
    <citation type="submission" date="2021-04" db="EMBL/GenBank/DDBJ databases">
        <title>novel species isolated from subtropical streams in China.</title>
        <authorList>
            <person name="Lu H."/>
        </authorList>
    </citation>
    <scope>NUCLEOTIDE SEQUENCE</scope>
    <source>
        <strain evidence="1">LFS511W</strain>
    </source>
</reference>
<dbReference type="EMBL" id="JAGSPN010000017">
    <property type="protein sequence ID" value="MBR7784020.1"/>
    <property type="molecule type" value="Genomic_DNA"/>
</dbReference>
<evidence type="ECO:0000313" key="1">
    <source>
        <dbReference type="EMBL" id="MBR7784020.1"/>
    </source>
</evidence>
<dbReference type="AlphaFoldDB" id="A0A941DQ68"/>
<proteinExistence type="predicted"/>